<name>A0A1B6DUZ2_9HEMI</name>
<dbReference type="PROSITE" id="PS51082">
    <property type="entry name" value="WH2"/>
    <property type="match status" value="1"/>
</dbReference>
<feature type="domain" description="WH2" evidence="2">
    <location>
        <begin position="467"/>
        <end position="486"/>
    </location>
</feature>
<dbReference type="EMBL" id="GEDC01007801">
    <property type="protein sequence ID" value="JAS29497.1"/>
    <property type="molecule type" value="Transcribed_RNA"/>
</dbReference>
<gene>
    <name evidence="3" type="ORF">g.34002</name>
</gene>
<feature type="region of interest" description="Disordered" evidence="1">
    <location>
        <begin position="125"/>
        <end position="148"/>
    </location>
</feature>
<evidence type="ECO:0000259" key="2">
    <source>
        <dbReference type="PROSITE" id="PS51082"/>
    </source>
</evidence>
<dbReference type="InterPro" id="IPR003124">
    <property type="entry name" value="WH2_dom"/>
</dbReference>
<dbReference type="GO" id="GO:0003779">
    <property type="term" value="F:actin binding"/>
    <property type="evidence" value="ECO:0007669"/>
    <property type="project" value="InterPro"/>
</dbReference>
<sequence>ESSDLQSVQVLRSILPRLNQSQNEPKLVEGEELNNTLERVGSISRMKTEHTLLDNEEKSETDLDLKENQQFHYKPKYSETTVDEKSNKSSQQYTYTGKPTINLSTWSERPKRQVSIKNDRDYVIGAGKTSTNNEEKSSENREVIRETSKTVEDSNIKIRLVSRTNSRTERPKSAIDLGHVPIVRSVELKKTFVGTNIEHTQTLPPNTQTFGSITTAQESFVGVNSLAQKFGNANKRPVSSYLFGAENLAGSDNKQNQSGTSKVLLSTGKKFTSVVGINGPQSELEEINEKKTSRIHIGGFEDRKLKLNTTLPNKIDYTSSSDIKALSKIRSGGIIDPSSPTEVNKHSNFSDVSYSSKNLNESRNPVTSEIITVTPKKQYHTYTRSNSSQALPSGPKTNIFVGSNTIDRTSSSKRPNNFPLPVVKGFRSLSEGNETSGGIPPPPVLPVLKPVGSKKGLNSLPLPQKDPRDQLLESIRSFGKDGLRKVSK</sequence>
<protein>
    <recommendedName>
        <fullName evidence="2">WH2 domain-containing protein</fullName>
    </recommendedName>
</protein>
<evidence type="ECO:0000256" key="1">
    <source>
        <dbReference type="SAM" id="MobiDB-lite"/>
    </source>
</evidence>
<proteinExistence type="predicted"/>
<feature type="region of interest" description="Disordered" evidence="1">
    <location>
        <begin position="429"/>
        <end position="470"/>
    </location>
</feature>
<feature type="compositionally biased region" description="Low complexity" evidence="1">
    <location>
        <begin position="446"/>
        <end position="455"/>
    </location>
</feature>
<feature type="region of interest" description="Disordered" evidence="1">
    <location>
        <begin position="77"/>
        <end position="96"/>
    </location>
</feature>
<dbReference type="AlphaFoldDB" id="A0A1B6DUZ2"/>
<reference evidence="3" key="1">
    <citation type="submission" date="2015-12" db="EMBL/GenBank/DDBJ databases">
        <title>De novo transcriptome assembly of four potential Pierce s Disease insect vectors from Arizona vineyards.</title>
        <authorList>
            <person name="Tassone E.E."/>
        </authorList>
    </citation>
    <scope>NUCLEOTIDE SEQUENCE</scope>
</reference>
<evidence type="ECO:0000313" key="3">
    <source>
        <dbReference type="EMBL" id="JAS29497.1"/>
    </source>
</evidence>
<organism evidence="3">
    <name type="scientific">Clastoptera arizonana</name>
    <name type="common">Arizona spittle bug</name>
    <dbReference type="NCBI Taxonomy" id="38151"/>
    <lineage>
        <taxon>Eukaryota</taxon>
        <taxon>Metazoa</taxon>
        <taxon>Ecdysozoa</taxon>
        <taxon>Arthropoda</taxon>
        <taxon>Hexapoda</taxon>
        <taxon>Insecta</taxon>
        <taxon>Pterygota</taxon>
        <taxon>Neoptera</taxon>
        <taxon>Paraneoptera</taxon>
        <taxon>Hemiptera</taxon>
        <taxon>Auchenorrhyncha</taxon>
        <taxon>Cercopoidea</taxon>
        <taxon>Clastopteridae</taxon>
        <taxon>Clastoptera</taxon>
    </lineage>
</organism>
<accession>A0A1B6DUZ2</accession>
<feature type="compositionally biased region" description="Basic and acidic residues" evidence="1">
    <location>
        <begin position="133"/>
        <end position="148"/>
    </location>
</feature>
<feature type="non-terminal residue" evidence="3">
    <location>
        <position position="1"/>
    </location>
</feature>